<dbReference type="Proteomes" id="UP000639643">
    <property type="component" value="Unassembled WGS sequence"/>
</dbReference>
<gene>
    <name evidence="2" type="ORF">CMUS01_02102</name>
</gene>
<evidence type="ECO:0000313" key="3">
    <source>
        <dbReference type="Proteomes" id="UP000639643"/>
    </source>
</evidence>
<proteinExistence type="predicted"/>
<accession>A0A8H6NVS3</accession>
<protein>
    <submittedName>
        <fullName evidence="2">Uncharacterized protein</fullName>
    </submittedName>
</protein>
<feature type="region of interest" description="Disordered" evidence="1">
    <location>
        <begin position="1"/>
        <end position="84"/>
    </location>
</feature>
<organism evidence="2 3">
    <name type="scientific">Colletotrichum musicola</name>
    <dbReference type="NCBI Taxonomy" id="2175873"/>
    <lineage>
        <taxon>Eukaryota</taxon>
        <taxon>Fungi</taxon>
        <taxon>Dikarya</taxon>
        <taxon>Ascomycota</taxon>
        <taxon>Pezizomycotina</taxon>
        <taxon>Sordariomycetes</taxon>
        <taxon>Hypocreomycetidae</taxon>
        <taxon>Glomerellales</taxon>
        <taxon>Glomerellaceae</taxon>
        <taxon>Colletotrichum</taxon>
        <taxon>Colletotrichum orchidearum species complex</taxon>
    </lineage>
</organism>
<dbReference type="AlphaFoldDB" id="A0A8H6NVS3"/>
<evidence type="ECO:0000313" key="2">
    <source>
        <dbReference type="EMBL" id="KAF6843427.1"/>
    </source>
</evidence>
<comment type="caution">
    <text evidence="2">The sequence shown here is derived from an EMBL/GenBank/DDBJ whole genome shotgun (WGS) entry which is preliminary data.</text>
</comment>
<feature type="compositionally biased region" description="Basic and acidic residues" evidence="1">
    <location>
        <begin position="136"/>
        <end position="148"/>
    </location>
</feature>
<feature type="compositionally biased region" description="Polar residues" evidence="1">
    <location>
        <begin position="18"/>
        <end position="28"/>
    </location>
</feature>
<reference evidence="2" key="1">
    <citation type="journal article" date="2020" name="Phytopathology">
        <title>Genome Sequence Resources of Colletotrichum truncatum, C. plurivorum, C. musicola, and C. sojae: Four Species Pathogenic to Soybean (Glycine max).</title>
        <authorList>
            <person name="Rogerio F."/>
            <person name="Boufleur T.R."/>
            <person name="Ciampi-Guillardi M."/>
            <person name="Sukno S.A."/>
            <person name="Thon M.R."/>
            <person name="Massola Junior N.S."/>
            <person name="Baroncelli R."/>
        </authorList>
    </citation>
    <scope>NUCLEOTIDE SEQUENCE</scope>
    <source>
        <strain evidence="2">LFN0074</strain>
    </source>
</reference>
<evidence type="ECO:0000256" key="1">
    <source>
        <dbReference type="SAM" id="MobiDB-lite"/>
    </source>
</evidence>
<sequence length="148" mass="16038">MIANFPAAHHHGHANATEAKSTSGSCSSRTDRASRQPPPPLPPIIPRNPTRHFTEATAPSPASHRANHNRSLQKRGSEMPPATTATASLGWFSLSIRSASGLKISPPLPHASVYLVHARRGSSFEHNARLTPTRKPSPEREHHEARGH</sequence>
<keyword evidence="3" id="KW-1185">Reference proteome</keyword>
<dbReference type="EMBL" id="WIGM01000041">
    <property type="protein sequence ID" value="KAF6843427.1"/>
    <property type="molecule type" value="Genomic_DNA"/>
</dbReference>
<feature type="region of interest" description="Disordered" evidence="1">
    <location>
        <begin position="120"/>
        <end position="148"/>
    </location>
</feature>
<name>A0A8H6NVS3_9PEZI</name>
<feature type="compositionally biased region" description="Pro residues" evidence="1">
    <location>
        <begin position="36"/>
        <end position="46"/>
    </location>
</feature>